<evidence type="ECO:0000313" key="5">
    <source>
        <dbReference type="Proteomes" id="UP000220611"/>
    </source>
</evidence>
<dbReference type="InterPro" id="IPR002934">
    <property type="entry name" value="Polymerase_NTP_transf_dom"/>
</dbReference>
<evidence type="ECO:0000259" key="1">
    <source>
        <dbReference type="Pfam" id="PF01909"/>
    </source>
</evidence>
<dbReference type="HOGENOM" id="CLU_1208884_0_0_9"/>
<keyword evidence="2" id="KW-0808">Transferase</keyword>
<dbReference type="EMBL" id="NOXF01000001">
    <property type="protein sequence ID" value="PEQ25822.1"/>
    <property type="molecule type" value="Genomic_DNA"/>
</dbReference>
<evidence type="ECO:0000313" key="3">
    <source>
        <dbReference type="EMBL" id="PEQ25822.1"/>
    </source>
</evidence>
<protein>
    <submittedName>
        <fullName evidence="2">Nucleotidyltransferase domain protein</fullName>
    </submittedName>
    <submittedName>
        <fullName evidence="3">Nucleotidyltransferase domain-containing protein</fullName>
    </submittedName>
</protein>
<reference evidence="3 5" key="3">
    <citation type="submission" date="2017-07" db="EMBL/GenBank/DDBJ databases">
        <title>Prevalence of linear plasmids in Cutibacterium (Propionibacterium) acnes isolates obtained from prostatic tissue.</title>
        <authorList>
            <person name="Davidsson S."/>
            <person name="Carlsson J."/>
            <person name="Molling P."/>
            <person name="Andren O."/>
            <person name="Andersson S.-O."/>
            <person name="Brzuszkiewicz E."/>
            <person name="Poehlein A."/>
            <person name="Al-Zeer M."/>
            <person name="Brinkmann V."/>
            <person name="Scavenius C."/>
            <person name="Nazipi S."/>
            <person name="Soderquist B."/>
            <person name="Bruggemann H."/>
        </authorList>
    </citation>
    <scope>NUCLEOTIDE SEQUENCE [LARGE SCALE GENOMIC DNA]</scope>
    <source>
        <strain evidence="3 5">DSM 753</strain>
    </source>
</reference>
<dbReference type="GO" id="GO:0016779">
    <property type="term" value="F:nucleotidyltransferase activity"/>
    <property type="evidence" value="ECO:0007669"/>
    <property type="project" value="InterPro"/>
</dbReference>
<name>A7VWV9_9FIRM</name>
<comment type="caution">
    <text evidence="2">The sequence shown here is derived from an EMBL/GenBank/DDBJ whole genome shotgun (WGS) entry which is preliminary data.</text>
</comment>
<dbReference type="eggNOG" id="COG1708">
    <property type="taxonomic scope" value="Bacteria"/>
</dbReference>
<evidence type="ECO:0000313" key="2">
    <source>
        <dbReference type="EMBL" id="EDO60256.1"/>
    </source>
</evidence>
<dbReference type="Proteomes" id="UP000220611">
    <property type="component" value="Unassembled WGS sequence"/>
</dbReference>
<dbReference type="Pfam" id="PF01909">
    <property type="entry name" value="NTP_transf_2"/>
    <property type="match status" value="1"/>
</dbReference>
<feature type="domain" description="Polymerase nucleotidyl transferase" evidence="1">
    <location>
        <begin position="13"/>
        <end position="80"/>
    </location>
</feature>
<proteinExistence type="predicted"/>
<dbReference type="SUPFAM" id="SSF81301">
    <property type="entry name" value="Nucleotidyltransferase"/>
    <property type="match status" value="1"/>
</dbReference>
<dbReference type="OrthoDB" id="358345at2"/>
<dbReference type="Proteomes" id="UP000003490">
    <property type="component" value="Unassembled WGS sequence"/>
</dbReference>
<organism evidence="2 4">
    <name type="scientific">[Clostridium] leptum DSM 753</name>
    <dbReference type="NCBI Taxonomy" id="428125"/>
    <lineage>
        <taxon>Bacteria</taxon>
        <taxon>Bacillati</taxon>
        <taxon>Bacillota</taxon>
        <taxon>Clostridia</taxon>
        <taxon>Eubacteriales</taxon>
        <taxon>Oscillospiraceae</taxon>
        <taxon>Oscillospiraceae incertae sedis</taxon>
    </lineage>
</organism>
<dbReference type="EMBL" id="ABCB02000020">
    <property type="protein sequence ID" value="EDO60256.1"/>
    <property type="molecule type" value="Genomic_DNA"/>
</dbReference>
<reference evidence="2 4" key="1">
    <citation type="submission" date="2007-08" db="EMBL/GenBank/DDBJ databases">
        <title>Draft genome sequence of Clostridium leptum (DSM 753).</title>
        <authorList>
            <person name="Sudarsanam P."/>
            <person name="Ley R."/>
            <person name="Guruge J."/>
            <person name="Turnbaugh P.J."/>
            <person name="Mahowald M."/>
            <person name="Liep D."/>
            <person name="Gordon J."/>
        </authorList>
    </citation>
    <scope>NUCLEOTIDE SEQUENCE [LARGE SCALE GENOMIC DNA]</scope>
    <source>
        <strain evidence="2 4">DSM 753</strain>
    </source>
</reference>
<dbReference type="Gene3D" id="3.30.460.10">
    <property type="entry name" value="Beta Polymerase, domain 2"/>
    <property type="match status" value="1"/>
</dbReference>
<dbReference type="CDD" id="cd05403">
    <property type="entry name" value="NT_KNTase_like"/>
    <property type="match status" value="1"/>
</dbReference>
<reference evidence="2 4" key="2">
    <citation type="submission" date="2007-08" db="EMBL/GenBank/DDBJ databases">
        <authorList>
            <person name="Fulton L."/>
            <person name="Clifton S."/>
            <person name="Fulton B."/>
            <person name="Xu J."/>
            <person name="Minx P."/>
            <person name="Pepin K.H."/>
            <person name="Johnson M."/>
            <person name="Thiruvilangam P."/>
            <person name="Bhonagiri V."/>
            <person name="Nash W.E."/>
            <person name="Wang C."/>
            <person name="Mardis E.R."/>
            <person name="Wilson R.K."/>
        </authorList>
    </citation>
    <scope>NUCLEOTIDE SEQUENCE [LARGE SCALE GENOMIC DNA]</scope>
    <source>
        <strain evidence="2 4">DSM 753</strain>
    </source>
</reference>
<sequence>MNFDINLWMKEYSSELRKIFGNRIWFVGLQGSYGRNEATEQSDIDAVVILDKVTLEDIKAYSALLDRLPYREKACGFISGKQELLNWEKSDLFQFYYDTLPIIGSLNSLKEYFTAADVRRAIRIGACNIYHGCMHNMVHEKSWELLKGLYKSAAFTLQAAGFLQTGKYERRRKDLLNHLLPEDQAILLIGQTLKNTNLTERKEFERLSATLLSWASDWIVRCGTTQQQTESAADSLEP</sequence>
<dbReference type="InterPro" id="IPR043519">
    <property type="entry name" value="NT_sf"/>
</dbReference>
<evidence type="ECO:0000313" key="4">
    <source>
        <dbReference type="Proteomes" id="UP000003490"/>
    </source>
</evidence>
<dbReference type="AlphaFoldDB" id="A7VWV9"/>
<gene>
    <name evidence="3" type="ORF">CH238_02170</name>
    <name evidence="2" type="ORF">CLOLEP_03082</name>
</gene>
<accession>A7VWV9</accession>
<keyword evidence="5" id="KW-1185">Reference proteome</keyword>